<reference evidence="5" key="1">
    <citation type="submission" date="2022-06" db="EMBL/GenBank/DDBJ databases">
        <title>Draft genome sequences of Leminorella grimontii str. JCM5902.</title>
        <authorList>
            <person name="Wakabayashi Y."/>
            <person name="Kojima K."/>
        </authorList>
    </citation>
    <scope>NUCLEOTIDE SEQUENCE</scope>
    <source>
        <strain evidence="5">JCM 5902</strain>
    </source>
</reference>
<keyword evidence="3" id="KW-0804">Transcription</keyword>
<name>A0AAV5N6G9_9GAMM</name>
<keyword evidence="2" id="KW-0238">DNA-binding</keyword>
<organism evidence="5 6">
    <name type="scientific">Leminorella grimontii</name>
    <dbReference type="NCBI Taxonomy" id="82981"/>
    <lineage>
        <taxon>Bacteria</taxon>
        <taxon>Pseudomonadati</taxon>
        <taxon>Pseudomonadota</taxon>
        <taxon>Gammaproteobacteria</taxon>
        <taxon>Enterobacterales</taxon>
        <taxon>Budviciaceae</taxon>
        <taxon>Leminorella</taxon>
    </lineage>
</organism>
<evidence type="ECO:0000313" key="5">
    <source>
        <dbReference type="EMBL" id="GKX57382.1"/>
    </source>
</evidence>
<comment type="caution">
    <text evidence="5">The sequence shown here is derived from an EMBL/GenBank/DDBJ whole genome shotgun (WGS) entry which is preliminary data.</text>
</comment>
<dbReference type="PANTHER" id="PTHR42756:SF1">
    <property type="entry name" value="TRANSCRIPTIONAL REPRESSOR OF EMRAB OPERON"/>
    <property type="match status" value="1"/>
</dbReference>
<evidence type="ECO:0000256" key="2">
    <source>
        <dbReference type="ARBA" id="ARBA00023125"/>
    </source>
</evidence>
<dbReference type="SMART" id="SM00347">
    <property type="entry name" value="HTH_MARR"/>
    <property type="match status" value="1"/>
</dbReference>
<dbReference type="PANTHER" id="PTHR42756">
    <property type="entry name" value="TRANSCRIPTIONAL REGULATOR, MARR"/>
    <property type="match status" value="1"/>
</dbReference>
<evidence type="ECO:0000313" key="6">
    <source>
        <dbReference type="Proteomes" id="UP001058124"/>
    </source>
</evidence>
<feature type="domain" description="HTH marR-type" evidence="4">
    <location>
        <begin position="2"/>
        <end position="136"/>
    </location>
</feature>
<dbReference type="GO" id="GO:0003677">
    <property type="term" value="F:DNA binding"/>
    <property type="evidence" value="ECO:0007669"/>
    <property type="project" value="UniProtKB-KW"/>
</dbReference>
<dbReference type="SUPFAM" id="SSF46785">
    <property type="entry name" value="Winged helix' DNA-binding domain"/>
    <property type="match status" value="1"/>
</dbReference>
<evidence type="ECO:0000259" key="4">
    <source>
        <dbReference type="PROSITE" id="PS50995"/>
    </source>
</evidence>
<dbReference type="InterPro" id="IPR036388">
    <property type="entry name" value="WH-like_DNA-bd_sf"/>
</dbReference>
<dbReference type="AlphaFoldDB" id="A0AAV5N6G9"/>
<dbReference type="InterPro" id="IPR023187">
    <property type="entry name" value="Tscrpt_reg_MarR-type_CS"/>
</dbReference>
<dbReference type="EMBL" id="BRLH01000014">
    <property type="protein sequence ID" value="GKX57382.1"/>
    <property type="molecule type" value="Genomic_DNA"/>
</dbReference>
<sequence length="140" mass="15887">MAAKLEHLAFHLMRQLFQEHTSQWLKALPDLTKPQYAVMLAVAQQPGIEQMELINAAVSTKATLAEMLARMEKRGFILRKRTSEDRRRRFIYLTPEGEAALQAAIPIANGVDSEFLSRLSHQEQGELVTFLKRLVGKDAL</sequence>
<evidence type="ECO:0000256" key="1">
    <source>
        <dbReference type="ARBA" id="ARBA00023015"/>
    </source>
</evidence>
<gene>
    <name evidence="5" type="ORF">SOASR030_34940</name>
</gene>
<accession>A0AAV5N6G9</accession>
<keyword evidence="6" id="KW-1185">Reference proteome</keyword>
<proteinExistence type="predicted"/>
<protein>
    <submittedName>
        <fullName evidence="5">Transcriptional regulator</fullName>
    </submittedName>
</protein>
<dbReference type="Pfam" id="PF01047">
    <property type="entry name" value="MarR"/>
    <property type="match status" value="1"/>
</dbReference>
<dbReference type="InterPro" id="IPR000835">
    <property type="entry name" value="HTH_MarR-typ"/>
</dbReference>
<dbReference type="Gene3D" id="1.10.10.10">
    <property type="entry name" value="Winged helix-like DNA-binding domain superfamily/Winged helix DNA-binding domain"/>
    <property type="match status" value="1"/>
</dbReference>
<dbReference type="PROSITE" id="PS50995">
    <property type="entry name" value="HTH_MARR_2"/>
    <property type="match status" value="1"/>
</dbReference>
<dbReference type="InterPro" id="IPR036390">
    <property type="entry name" value="WH_DNA-bd_sf"/>
</dbReference>
<dbReference type="RefSeq" id="WP_027273842.1">
    <property type="nucleotide sequence ID" value="NZ_BRLH01000014.1"/>
</dbReference>
<evidence type="ECO:0000256" key="3">
    <source>
        <dbReference type="ARBA" id="ARBA00023163"/>
    </source>
</evidence>
<dbReference type="Proteomes" id="UP001058124">
    <property type="component" value="Unassembled WGS sequence"/>
</dbReference>
<keyword evidence="1" id="KW-0805">Transcription regulation</keyword>
<dbReference type="PROSITE" id="PS01117">
    <property type="entry name" value="HTH_MARR_1"/>
    <property type="match status" value="1"/>
</dbReference>
<dbReference type="PRINTS" id="PR00598">
    <property type="entry name" value="HTHMARR"/>
</dbReference>
<dbReference type="GO" id="GO:0003700">
    <property type="term" value="F:DNA-binding transcription factor activity"/>
    <property type="evidence" value="ECO:0007669"/>
    <property type="project" value="InterPro"/>
</dbReference>